<comment type="caution">
    <text evidence="1">The sequence shown here is derived from an EMBL/GenBank/DDBJ whole genome shotgun (WGS) entry which is preliminary data.</text>
</comment>
<dbReference type="EMBL" id="JANJQO010000440">
    <property type="protein sequence ID" value="KAJ2977767.1"/>
    <property type="molecule type" value="Genomic_DNA"/>
</dbReference>
<sequence>MVGFSSFLATLFAATCISSGVKAAGLASWYQPNGNYGACGLQLYNNDNVIAIPPAFWHNKANCHKKVLLEYRGKKIITTIEDLCPSCASDKIDLTEGLFRRFDSTQLGILKNLEWKIL</sequence>
<organism evidence="1 2">
    <name type="scientific">Zarea fungicola</name>
    <dbReference type="NCBI Taxonomy" id="93591"/>
    <lineage>
        <taxon>Eukaryota</taxon>
        <taxon>Fungi</taxon>
        <taxon>Dikarya</taxon>
        <taxon>Ascomycota</taxon>
        <taxon>Pezizomycotina</taxon>
        <taxon>Sordariomycetes</taxon>
        <taxon>Hypocreomycetidae</taxon>
        <taxon>Hypocreales</taxon>
        <taxon>Cordycipitaceae</taxon>
        <taxon>Zarea</taxon>
    </lineage>
</organism>
<reference evidence="1" key="1">
    <citation type="submission" date="2022-08" db="EMBL/GenBank/DDBJ databases">
        <title>Genome Sequence of Lecanicillium fungicola.</title>
        <authorList>
            <person name="Buettner E."/>
        </authorList>
    </citation>
    <scope>NUCLEOTIDE SEQUENCE</scope>
    <source>
        <strain evidence="1">Babe33</strain>
    </source>
</reference>
<protein>
    <submittedName>
        <fullName evidence="1">Uncharacterized protein</fullName>
    </submittedName>
</protein>
<evidence type="ECO:0000313" key="1">
    <source>
        <dbReference type="EMBL" id="KAJ2977767.1"/>
    </source>
</evidence>
<evidence type="ECO:0000313" key="2">
    <source>
        <dbReference type="Proteomes" id="UP001143910"/>
    </source>
</evidence>
<dbReference type="Proteomes" id="UP001143910">
    <property type="component" value="Unassembled WGS sequence"/>
</dbReference>
<accession>A0ACC1NEL7</accession>
<keyword evidence="2" id="KW-1185">Reference proteome</keyword>
<name>A0ACC1NEL7_9HYPO</name>
<gene>
    <name evidence="1" type="ORF">NQ176_g4191</name>
</gene>
<proteinExistence type="predicted"/>